<evidence type="ECO:0000313" key="3">
    <source>
        <dbReference type="EMBL" id="CAG2065093.1"/>
    </source>
</evidence>
<gene>
    <name evidence="3" type="ORF">TPAB3V08_LOCUS12037</name>
</gene>
<feature type="transmembrane region" description="Helical" evidence="1">
    <location>
        <begin position="279"/>
        <end position="296"/>
    </location>
</feature>
<dbReference type="SUPFAM" id="SSF48350">
    <property type="entry name" value="GTPase activation domain, GAP"/>
    <property type="match status" value="1"/>
</dbReference>
<dbReference type="PANTHER" id="PTHR14149:SF14">
    <property type="entry name" value="CALPONIN-HOMOLOGY (CH) DOMAIN-CONTAINING PROTEIN"/>
    <property type="match status" value="1"/>
</dbReference>
<dbReference type="InterPro" id="IPR008936">
    <property type="entry name" value="Rho_GTPase_activation_prot"/>
</dbReference>
<name>A0ABN7PBC4_TIMPD</name>
<accession>A0ABN7PBC4</accession>
<evidence type="ECO:0000259" key="2">
    <source>
        <dbReference type="PROSITE" id="PS50018"/>
    </source>
</evidence>
<feature type="non-terminal residue" evidence="3">
    <location>
        <position position="1"/>
    </location>
</feature>
<dbReference type="PANTHER" id="PTHR14149">
    <property type="entry name" value="RAS GTPASE-ACTIVATING PROTEIN WITH IQ MOTIF"/>
    <property type="match status" value="1"/>
</dbReference>
<dbReference type="EMBL" id="CAJPIN010039705">
    <property type="protein sequence ID" value="CAG2065093.1"/>
    <property type="molecule type" value="Genomic_DNA"/>
</dbReference>
<sequence length="298" mass="33367">SLDCSWCPPTTLADYCARSRVHLRACTASSTRACFQPSCSYTAALHRPIMQLLVEDEMFLDIDPDKATVSCVVKGVTVGIDWISDHRKVGPEERLKKFGREGTPEFNSRLQEYRKWTNSCLVAVTKRFVVSLRENMHCFPNGVSWLVRQIADLLSKSGKIEPKEVNAICTDLVFTYFICPAIVNPEPYGITDAPISYVSRFNLIQVAKIVQMLAMTKYEDVDSKVTDLYNMFDKDCVSSLLDAILDSDSGEGDDSPAIADSSKLQGLSRSAALFTEAEIHNLVCLFVVFIFYTYVCNM</sequence>
<organism evidence="3 4">
    <name type="scientific">Timema podura</name>
    <name type="common">Walking stick</name>
    <dbReference type="NCBI Taxonomy" id="61482"/>
    <lineage>
        <taxon>Eukaryota</taxon>
        <taxon>Metazoa</taxon>
        <taxon>Ecdysozoa</taxon>
        <taxon>Arthropoda</taxon>
        <taxon>Hexapoda</taxon>
        <taxon>Insecta</taxon>
        <taxon>Pterygota</taxon>
        <taxon>Neoptera</taxon>
        <taxon>Polyneoptera</taxon>
        <taxon>Phasmatodea</taxon>
        <taxon>Timematodea</taxon>
        <taxon>Timematoidea</taxon>
        <taxon>Timematidae</taxon>
        <taxon>Timema</taxon>
    </lineage>
</organism>
<keyword evidence="1" id="KW-0812">Transmembrane</keyword>
<keyword evidence="1" id="KW-0472">Membrane</keyword>
<comment type="caution">
    <text evidence="3">The sequence shown here is derived from an EMBL/GenBank/DDBJ whole genome shotgun (WGS) entry which is preliminary data.</text>
</comment>
<reference evidence="3" key="1">
    <citation type="submission" date="2021-03" db="EMBL/GenBank/DDBJ databases">
        <authorList>
            <person name="Tran Van P."/>
        </authorList>
    </citation>
    <scope>NUCLEOTIDE SEQUENCE</scope>
</reference>
<dbReference type="Proteomes" id="UP001153148">
    <property type="component" value="Unassembled WGS sequence"/>
</dbReference>
<dbReference type="InterPro" id="IPR001936">
    <property type="entry name" value="RasGAP_dom"/>
</dbReference>
<evidence type="ECO:0000256" key="1">
    <source>
        <dbReference type="SAM" id="Phobius"/>
    </source>
</evidence>
<evidence type="ECO:0000313" key="4">
    <source>
        <dbReference type="Proteomes" id="UP001153148"/>
    </source>
</evidence>
<dbReference type="PROSITE" id="PS50018">
    <property type="entry name" value="RAS_GTPASE_ACTIV_2"/>
    <property type="match status" value="1"/>
</dbReference>
<dbReference type="Pfam" id="PF00616">
    <property type="entry name" value="RasGAP"/>
    <property type="match status" value="1"/>
</dbReference>
<feature type="domain" description="Ras-GAP" evidence="2">
    <location>
        <begin position="40"/>
        <end position="215"/>
    </location>
</feature>
<keyword evidence="1" id="KW-1133">Transmembrane helix</keyword>
<keyword evidence="4" id="KW-1185">Reference proteome</keyword>
<proteinExistence type="predicted"/>
<protein>
    <recommendedName>
        <fullName evidence="2">Ras-GAP domain-containing protein</fullName>
    </recommendedName>
</protein>
<dbReference type="Gene3D" id="1.10.506.10">
    <property type="entry name" value="GTPase Activation - p120gap, domain 1"/>
    <property type="match status" value="1"/>
</dbReference>